<dbReference type="EMBL" id="CATOUU010000531">
    <property type="protein sequence ID" value="CAI9933265.1"/>
    <property type="molecule type" value="Genomic_DNA"/>
</dbReference>
<evidence type="ECO:0000313" key="2">
    <source>
        <dbReference type="EMBL" id="CAL5973599.1"/>
    </source>
</evidence>
<proteinExistence type="predicted"/>
<dbReference type="EMBL" id="CAXDID020000004">
    <property type="protein sequence ID" value="CAL5973599.1"/>
    <property type="molecule type" value="Genomic_DNA"/>
</dbReference>
<sequence length="191" mass="21853">MLQLHRDFAARTLFDPEPETTRGTEFITETPMSEIEINAPNISHDIYTTKFTTHCSASAAQRNELYQCDTKIHYLNKFKLITTEYENHVSFLNSKQLMVFVDACAIQRGASNGQQLVHQCCFRTLCLSDVSCSILKRVRMIHSQKMYFPLRHAASTTFYLISTTLFRESLDKITNQTGYNACCGRSPDKTS</sequence>
<comment type="caution">
    <text evidence="1">The sequence shown here is derived from an EMBL/GenBank/DDBJ whole genome shotgun (WGS) entry which is preliminary data.</text>
</comment>
<keyword evidence="3" id="KW-1185">Reference proteome</keyword>
<name>A0AA86TXK0_9EUKA</name>
<reference evidence="1" key="1">
    <citation type="submission" date="2023-06" db="EMBL/GenBank/DDBJ databases">
        <authorList>
            <person name="Kurt Z."/>
        </authorList>
    </citation>
    <scope>NUCLEOTIDE SEQUENCE</scope>
</reference>
<evidence type="ECO:0000313" key="1">
    <source>
        <dbReference type="EMBL" id="CAI9933265.1"/>
    </source>
</evidence>
<accession>A0AA86TXK0</accession>
<evidence type="ECO:0000313" key="3">
    <source>
        <dbReference type="Proteomes" id="UP001642409"/>
    </source>
</evidence>
<gene>
    <name evidence="1" type="ORF">HINF_LOCUS20910</name>
    <name evidence="2" type="ORF">HINF_LOCUS2456</name>
</gene>
<organism evidence="1">
    <name type="scientific">Hexamita inflata</name>
    <dbReference type="NCBI Taxonomy" id="28002"/>
    <lineage>
        <taxon>Eukaryota</taxon>
        <taxon>Metamonada</taxon>
        <taxon>Diplomonadida</taxon>
        <taxon>Hexamitidae</taxon>
        <taxon>Hexamitinae</taxon>
        <taxon>Hexamita</taxon>
    </lineage>
</organism>
<protein>
    <submittedName>
        <fullName evidence="2">Hypothetical_protein</fullName>
    </submittedName>
</protein>
<dbReference type="Proteomes" id="UP001642409">
    <property type="component" value="Unassembled WGS sequence"/>
</dbReference>
<dbReference type="AlphaFoldDB" id="A0AA86TXK0"/>
<reference evidence="2 3" key="2">
    <citation type="submission" date="2024-07" db="EMBL/GenBank/DDBJ databases">
        <authorList>
            <person name="Akdeniz Z."/>
        </authorList>
    </citation>
    <scope>NUCLEOTIDE SEQUENCE [LARGE SCALE GENOMIC DNA]</scope>
</reference>